<evidence type="ECO:0000256" key="4">
    <source>
        <dbReference type="ARBA" id="ARBA00022448"/>
    </source>
</evidence>
<keyword evidence="5" id="KW-1003">Cell membrane</keyword>
<evidence type="ECO:0000256" key="8">
    <source>
        <dbReference type="ARBA" id="ARBA00022679"/>
    </source>
</evidence>
<evidence type="ECO:0000256" key="5">
    <source>
        <dbReference type="ARBA" id="ARBA00022475"/>
    </source>
</evidence>
<evidence type="ECO:0000256" key="12">
    <source>
        <dbReference type="ARBA" id="ARBA00022989"/>
    </source>
</evidence>
<dbReference type="CDD" id="cd05564">
    <property type="entry name" value="PTS_IIB_chitobiose_lichenan"/>
    <property type="match status" value="1"/>
</dbReference>
<feature type="modified residue" description="Phosphocysteine; by EIIA" evidence="16">
    <location>
        <position position="7"/>
    </location>
</feature>
<proteinExistence type="predicted"/>
<evidence type="ECO:0000256" key="11">
    <source>
        <dbReference type="ARBA" id="ARBA00022777"/>
    </source>
</evidence>
<dbReference type="PANTHER" id="PTHR33989:SF4">
    <property type="entry name" value="PTS SYSTEM N,N'-DIACETYLCHITOBIOSE-SPECIFIC EIIC COMPONENT"/>
    <property type="match status" value="1"/>
</dbReference>
<evidence type="ECO:0000259" key="18">
    <source>
        <dbReference type="PROSITE" id="PS51100"/>
    </source>
</evidence>
<evidence type="ECO:0000256" key="6">
    <source>
        <dbReference type="ARBA" id="ARBA00022553"/>
    </source>
</evidence>
<dbReference type="EMBL" id="JQIF01000039">
    <property type="protein sequence ID" value="KGJ53473.1"/>
    <property type="molecule type" value="Genomic_DNA"/>
</dbReference>
<feature type="transmembrane region" description="Helical" evidence="17">
    <location>
        <begin position="389"/>
        <end position="413"/>
    </location>
</feature>
<evidence type="ECO:0000256" key="15">
    <source>
        <dbReference type="ARBA" id="ARBA00048444"/>
    </source>
</evidence>
<reference evidence="20 21" key="1">
    <citation type="submission" date="2014-08" db="EMBL/GenBank/DDBJ databases">
        <title>Clostridium innocuum, an unnegligible vancomycin-resistant pathogen causing extra-intestinal infections.</title>
        <authorList>
            <person name="Feng Y."/>
            <person name="Chiu C.-H."/>
        </authorList>
    </citation>
    <scope>NUCLEOTIDE SEQUENCE [LARGE SCALE GENOMIC DNA]</scope>
    <source>
        <strain evidence="20 21">AN88</strain>
    </source>
</reference>
<evidence type="ECO:0000256" key="2">
    <source>
        <dbReference type="ARBA" id="ARBA00012802"/>
    </source>
</evidence>
<dbReference type="GO" id="GO:0008982">
    <property type="term" value="F:protein-N(PI)-phosphohistidine-sugar phosphotransferase activity"/>
    <property type="evidence" value="ECO:0007669"/>
    <property type="project" value="InterPro"/>
</dbReference>
<feature type="domain" description="PTS EIIC type-3" evidence="19">
    <location>
        <begin position="135"/>
        <end position="522"/>
    </location>
</feature>
<feature type="domain" description="PTS EIIB type-3" evidence="18">
    <location>
        <begin position="1"/>
        <end position="106"/>
    </location>
</feature>
<feature type="transmembrane region" description="Helical" evidence="17">
    <location>
        <begin position="497"/>
        <end position="519"/>
    </location>
</feature>
<evidence type="ECO:0000256" key="1">
    <source>
        <dbReference type="ARBA" id="ARBA00004651"/>
    </source>
</evidence>
<evidence type="ECO:0000256" key="14">
    <source>
        <dbReference type="ARBA" id="ARBA00029639"/>
    </source>
</evidence>
<keyword evidence="13 17" id="KW-0472">Membrane</keyword>
<dbReference type="InterPro" id="IPR003501">
    <property type="entry name" value="PTS_EIIB_2/3"/>
</dbReference>
<evidence type="ECO:0000256" key="7">
    <source>
        <dbReference type="ARBA" id="ARBA00022597"/>
    </source>
</evidence>
<dbReference type="Proteomes" id="UP000030008">
    <property type="component" value="Unassembled WGS sequence"/>
</dbReference>
<feature type="transmembrane region" description="Helical" evidence="17">
    <location>
        <begin position="159"/>
        <end position="181"/>
    </location>
</feature>
<keyword evidence="6" id="KW-0597">Phosphoprotein</keyword>
<dbReference type="EC" id="2.7.1.207" evidence="2"/>
<dbReference type="PROSITE" id="PS51100">
    <property type="entry name" value="PTS_EIIB_TYPE_3"/>
    <property type="match status" value="1"/>
</dbReference>
<feature type="transmembrane region" description="Helical" evidence="17">
    <location>
        <begin position="295"/>
        <end position="319"/>
    </location>
</feature>
<comment type="subcellular location">
    <subcellularLocation>
        <location evidence="1">Cell membrane</location>
        <topology evidence="1">Multi-pass membrane protein</topology>
    </subcellularLocation>
</comment>
<evidence type="ECO:0000256" key="17">
    <source>
        <dbReference type="SAM" id="Phobius"/>
    </source>
</evidence>
<comment type="catalytic activity">
    <reaction evidence="15">
        <text>lactose(out) + N(pros)-phospho-L-histidyl-[protein] = lactose 6-phosphate(in) + L-histidyl-[protein]</text>
        <dbReference type="Rhea" id="RHEA:42400"/>
        <dbReference type="Rhea" id="RHEA-COMP:9745"/>
        <dbReference type="Rhea" id="RHEA-COMP:9746"/>
        <dbReference type="ChEBI" id="CHEBI:17716"/>
        <dbReference type="ChEBI" id="CHEBI:29979"/>
        <dbReference type="ChEBI" id="CHEBI:64837"/>
        <dbReference type="ChEBI" id="CHEBI:79080"/>
        <dbReference type="EC" id="2.7.1.207"/>
    </reaction>
</comment>
<evidence type="ECO:0000256" key="13">
    <source>
        <dbReference type="ARBA" id="ARBA00023136"/>
    </source>
</evidence>
<evidence type="ECO:0000256" key="9">
    <source>
        <dbReference type="ARBA" id="ARBA00022683"/>
    </source>
</evidence>
<evidence type="ECO:0000259" key="19">
    <source>
        <dbReference type="PROSITE" id="PS51105"/>
    </source>
</evidence>
<dbReference type="Pfam" id="PF02302">
    <property type="entry name" value="PTS_IIB"/>
    <property type="match status" value="1"/>
</dbReference>
<name>A0A099I9D0_CLOIN</name>
<keyword evidence="7" id="KW-0762">Sugar transport</keyword>
<dbReference type="AlphaFoldDB" id="A0A099I9D0"/>
<dbReference type="GO" id="GO:0009401">
    <property type="term" value="P:phosphoenolpyruvate-dependent sugar phosphotransferase system"/>
    <property type="evidence" value="ECO:0007669"/>
    <property type="project" value="UniProtKB-KW"/>
</dbReference>
<feature type="transmembrane region" description="Helical" evidence="17">
    <location>
        <begin position="224"/>
        <end position="244"/>
    </location>
</feature>
<dbReference type="GO" id="GO:1902815">
    <property type="term" value="P:N,N'-diacetylchitobiose import"/>
    <property type="evidence" value="ECO:0007669"/>
    <property type="project" value="TreeGrafter"/>
</dbReference>
<organism evidence="20 21">
    <name type="scientific">Clostridium innocuum</name>
    <dbReference type="NCBI Taxonomy" id="1522"/>
    <lineage>
        <taxon>Bacteria</taxon>
        <taxon>Bacillati</taxon>
        <taxon>Bacillota</taxon>
        <taxon>Clostridia</taxon>
        <taxon>Eubacteriales</taxon>
        <taxon>Clostridiaceae</taxon>
        <taxon>Clostridium</taxon>
    </lineage>
</organism>
<evidence type="ECO:0000313" key="21">
    <source>
        <dbReference type="Proteomes" id="UP000030008"/>
    </source>
</evidence>
<evidence type="ECO:0000256" key="10">
    <source>
        <dbReference type="ARBA" id="ARBA00022692"/>
    </source>
</evidence>
<dbReference type="PROSITE" id="PS51105">
    <property type="entry name" value="PTS_EIIC_TYPE_3"/>
    <property type="match status" value="1"/>
</dbReference>
<evidence type="ECO:0000256" key="16">
    <source>
        <dbReference type="PROSITE-ProRule" id="PRU00423"/>
    </source>
</evidence>
<dbReference type="GO" id="GO:0016301">
    <property type="term" value="F:kinase activity"/>
    <property type="evidence" value="ECO:0007669"/>
    <property type="project" value="UniProtKB-KW"/>
</dbReference>
<dbReference type="InterPro" id="IPR004501">
    <property type="entry name" value="PTS_EIIC_3"/>
</dbReference>
<dbReference type="RefSeq" id="WP_044905029.1">
    <property type="nucleotide sequence ID" value="NZ_JQIF01000039.1"/>
</dbReference>
<keyword evidence="4" id="KW-0813">Transport</keyword>
<dbReference type="PANTHER" id="PTHR33989">
    <property type="match status" value="1"/>
</dbReference>
<keyword evidence="11" id="KW-0418">Kinase</keyword>
<dbReference type="InterPro" id="IPR036095">
    <property type="entry name" value="PTS_EIIB-like_sf"/>
</dbReference>
<evidence type="ECO:0000256" key="3">
    <source>
        <dbReference type="ARBA" id="ARBA00020834"/>
    </source>
</evidence>
<dbReference type="GO" id="GO:0005886">
    <property type="term" value="C:plasma membrane"/>
    <property type="evidence" value="ECO:0007669"/>
    <property type="project" value="UniProtKB-SubCell"/>
</dbReference>
<keyword evidence="8" id="KW-0808">Transferase</keyword>
<feature type="transmembrane region" description="Helical" evidence="17">
    <location>
        <begin position="193"/>
        <end position="212"/>
    </location>
</feature>
<dbReference type="InterPro" id="IPR051088">
    <property type="entry name" value="PTS_Sugar-EIIC/EIIB"/>
</dbReference>
<dbReference type="Pfam" id="PF02378">
    <property type="entry name" value="PTS_EIIC"/>
    <property type="match status" value="1"/>
</dbReference>
<comment type="caution">
    <text evidence="20">The sequence shown here is derived from an EMBL/GenBank/DDBJ whole genome shotgun (WGS) entry which is preliminary data.</text>
</comment>
<protein>
    <recommendedName>
        <fullName evidence="3">PTS system lactose-specific EIICB component</fullName>
        <ecNumber evidence="2">2.7.1.207</ecNumber>
    </recommendedName>
    <alternativeName>
        <fullName evidence="14">EIICB-Lac</fullName>
    </alternativeName>
</protein>
<keyword evidence="10 17" id="KW-0812">Transmembrane</keyword>
<evidence type="ECO:0000313" key="20">
    <source>
        <dbReference type="EMBL" id="KGJ53473.1"/>
    </source>
</evidence>
<feature type="transmembrane region" description="Helical" evidence="17">
    <location>
        <begin position="256"/>
        <end position="275"/>
    </location>
</feature>
<feature type="transmembrane region" description="Helical" evidence="17">
    <location>
        <begin position="339"/>
        <end position="369"/>
    </location>
</feature>
<accession>A0A099I9D0</accession>
<keyword evidence="12 17" id="KW-1133">Transmembrane helix</keyword>
<dbReference type="Gene3D" id="3.40.50.2300">
    <property type="match status" value="1"/>
</dbReference>
<dbReference type="InterPro" id="IPR013012">
    <property type="entry name" value="PTS_EIIB_3"/>
</dbReference>
<dbReference type="InterPro" id="IPR003352">
    <property type="entry name" value="PTS_EIIC"/>
</dbReference>
<sequence>MKILLMCGAGASSGFMAQAMRKAAKEQGIENFEIIARSEAEMMNNLQGTDLVMFGPHLAFKREALEKDLKKFNIPFAFIDKDAYGSIDGAATLKQALDALREVKKPVEEISVKEEKPTQSSEASEEPAKGFMGWITKSLAPKLDKLTQNIYISAIQQSIMSILPMIMIGSVSSIVGVFRNFEVMSWIPDISMLNTYSFGLIAVFLAILVPMKVLEKRGNEKLKISAMLTSLALFFIITLPVIDGEAGTMNFIMDKIGTGGMLTAVVTSVFTAWIFNFASRHSMFKEDTVMPDMVVAWMDALVPVTITLAIGLFIMSTGFDLPLFIRGLFAPISSFGQTWLGLVMICFFTCFLYSFGFTWILFPIAWAIWMEGMDANMAAVAAGQAASSINLMETVMGITYIGGQGCTLALVLMCMRSKVKKLKSIGRVCIFPAIFNINEPIVFGAPVVWNPILMIPLCLNSIIIPSLMYLVMRIGLVPIPSAPMQMWYLPNIVQGYLTTNSMSGVILVIALFAVSWLIWMPFFRVFENQQYKEELENRKEREII</sequence>
<gene>
    <name evidence="20" type="ORF">CIAN88_08600</name>
</gene>
<keyword evidence="9" id="KW-0598">Phosphotransferase system</keyword>
<dbReference type="SUPFAM" id="SSF52794">
    <property type="entry name" value="PTS system IIB component-like"/>
    <property type="match status" value="1"/>
</dbReference>